<reference evidence="6" key="1">
    <citation type="journal article" date="2019" name="Int. J. Syst. Evol. Microbiol.">
        <title>The Global Catalogue of Microorganisms (GCM) 10K type strain sequencing project: providing services to taxonomists for standard genome sequencing and annotation.</title>
        <authorList>
            <consortium name="The Broad Institute Genomics Platform"/>
            <consortium name="The Broad Institute Genome Sequencing Center for Infectious Disease"/>
            <person name="Wu L."/>
            <person name="Ma J."/>
        </authorList>
    </citation>
    <scope>NUCLEOTIDE SEQUENCE [LARGE SCALE GENOMIC DNA]</scope>
    <source>
        <strain evidence="6">JCM 31037</strain>
    </source>
</reference>
<dbReference type="EMBL" id="JBHTMP010000109">
    <property type="protein sequence ID" value="MFD1325992.1"/>
    <property type="molecule type" value="Genomic_DNA"/>
</dbReference>
<dbReference type="PIRSF" id="PIRSF018063">
    <property type="entry name" value="Ferrtn_UCP018063"/>
    <property type="match status" value="1"/>
</dbReference>
<protein>
    <submittedName>
        <fullName evidence="5">Ferritin-like domain-containing protein</fullName>
    </submittedName>
</protein>
<keyword evidence="2" id="KW-0409">Iron storage</keyword>
<name>A0ABW3YN33_9ACTN</name>
<dbReference type="Proteomes" id="UP001597260">
    <property type="component" value="Unassembled WGS sequence"/>
</dbReference>
<evidence type="ECO:0000256" key="2">
    <source>
        <dbReference type="ARBA" id="ARBA00022434"/>
    </source>
</evidence>
<keyword evidence="6" id="KW-1185">Reference proteome</keyword>
<dbReference type="PROSITE" id="PS50905">
    <property type="entry name" value="FERRITIN_LIKE"/>
    <property type="match status" value="1"/>
</dbReference>
<dbReference type="InterPro" id="IPR008331">
    <property type="entry name" value="Ferritin_DPS_dom"/>
</dbReference>
<dbReference type="RefSeq" id="WP_377579036.1">
    <property type="nucleotide sequence ID" value="NZ_JBHTMP010000109.1"/>
</dbReference>
<proteinExistence type="predicted"/>
<organism evidence="5 6">
    <name type="scientific">Micromonospora sonneratiae</name>
    <dbReference type="NCBI Taxonomy" id="1184706"/>
    <lineage>
        <taxon>Bacteria</taxon>
        <taxon>Bacillati</taxon>
        <taxon>Actinomycetota</taxon>
        <taxon>Actinomycetes</taxon>
        <taxon>Micromonosporales</taxon>
        <taxon>Micromonosporaceae</taxon>
        <taxon>Micromonospora</taxon>
    </lineage>
</organism>
<dbReference type="Pfam" id="PF00210">
    <property type="entry name" value="Ferritin"/>
    <property type="match status" value="1"/>
</dbReference>
<sequence>MPNQFALDVTKIRDEARQRMEEGPVTATYGGDTNPVLDILNQVVATEIVCYLRYTQNSIAASGIDSFQVATEFQKHAAEELQHALRAADRIDQLGGVANFDPEGLARRAITEYSAPAATDLKSMLQENLVAERIVISAYQEIIRWIGDADPTTRRLMEKILEEEEDHANDLTDLLGV</sequence>
<keyword evidence="3" id="KW-0408">Iron</keyword>
<dbReference type="InterPro" id="IPR012347">
    <property type="entry name" value="Ferritin-like"/>
</dbReference>
<dbReference type="InterPro" id="IPR009040">
    <property type="entry name" value="Ferritin-like_diiron"/>
</dbReference>
<dbReference type="InterPro" id="IPR009078">
    <property type="entry name" value="Ferritin-like_SF"/>
</dbReference>
<evidence type="ECO:0000256" key="1">
    <source>
        <dbReference type="ARBA" id="ARBA00001970"/>
    </source>
</evidence>
<evidence type="ECO:0000256" key="3">
    <source>
        <dbReference type="ARBA" id="ARBA00023004"/>
    </source>
</evidence>
<dbReference type="PANTHER" id="PTHR30295:SF1">
    <property type="entry name" value="DNA PROTECTION DURING STARVATION PROTEIN"/>
    <property type="match status" value="1"/>
</dbReference>
<comment type="cofactor">
    <cofactor evidence="1">
        <name>heme b</name>
        <dbReference type="ChEBI" id="CHEBI:60344"/>
    </cofactor>
</comment>
<dbReference type="InterPro" id="IPR014490">
    <property type="entry name" value="Dps-like"/>
</dbReference>
<accession>A0ABW3YN33</accession>
<evidence type="ECO:0000259" key="4">
    <source>
        <dbReference type="PROSITE" id="PS50905"/>
    </source>
</evidence>
<feature type="domain" description="Ferritin-like diiron" evidence="4">
    <location>
        <begin position="30"/>
        <end position="177"/>
    </location>
</feature>
<comment type="caution">
    <text evidence="5">The sequence shown here is derived from an EMBL/GenBank/DDBJ whole genome shotgun (WGS) entry which is preliminary data.</text>
</comment>
<dbReference type="PANTHER" id="PTHR30295">
    <property type="entry name" value="BACTERIOFERRITIN"/>
    <property type="match status" value="1"/>
</dbReference>
<dbReference type="SUPFAM" id="SSF47240">
    <property type="entry name" value="Ferritin-like"/>
    <property type="match status" value="1"/>
</dbReference>
<evidence type="ECO:0000313" key="6">
    <source>
        <dbReference type="Proteomes" id="UP001597260"/>
    </source>
</evidence>
<dbReference type="Gene3D" id="1.20.1260.10">
    <property type="match status" value="1"/>
</dbReference>
<gene>
    <name evidence="5" type="ORF">ACFQ4H_33430</name>
</gene>
<evidence type="ECO:0000313" key="5">
    <source>
        <dbReference type="EMBL" id="MFD1325992.1"/>
    </source>
</evidence>